<sequence length="144" mass="16508">VLEECQISPPSDSVPAPSSLPLTFFDIMFLTTLPVHRLFFYKYHHPRAHFLDTVLPNIKNSLSLTLQHFHPYAGNIKWPQESAKPELVYAEGDAVPLTVAESDYEFYQLSGNHARDASVFPPLIPKLSYTIILMKNLYPYWLCK</sequence>
<dbReference type="Pfam" id="PF02458">
    <property type="entry name" value="Transferase"/>
    <property type="match status" value="1"/>
</dbReference>
<dbReference type="AlphaFoldDB" id="A0A7J6WRS2"/>
<proteinExistence type="predicted"/>
<dbReference type="EMBL" id="JABWDY010011633">
    <property type="protein sequence ID" value="KAF5199647.1"/>
    <property type="molecule type" value="Genomic_DNA"/>
</dbReference>
<dbReference type="GO" id="GO:0016747">
    <property type="term" value="F:acyltransferase activity, transferring groups other than amino-acyl groups"/>
    <property type="evidence" value="ECO:0007669"/>
    <property type="project" value="UniProtKB-ARBA"/>
</dbReference>
<dbReference type="InterPro" id="IPR051504">
    <property type="entry name" value="Plant_metabolite_acyltrans"/>
</dbReference>
<accession>A0A7J6WRS2</accession>
<dbReference type="Gene3D" id="3.30.559.10">
    <property type="entry name" value="Chloramphenicol acetyltransferase-like domain"/>
    <property type="match status" value="1"/>
</dbReference>
<keyword evidence="1 3" id="KW-0808">Transferase</keyword>
<evidence type="ECO:0000256" key="2">
    <source>
        <dbReference type="ARBA" id="ARBA00023315"/>
    </source>
</evidence>
<protein>
    <submittedName>
        <fullName evidence="3">Anthocyanidin 3-O-glucoside 6''-O-acyltransferase</fullName>
    </submittedName>
</protein>
<dbReference type="PANTHER" id="PTHR31625">
    <property type="match status" value="1"/>
</dbReference>
<comment type="caution">
    <text evidence="3">The sequence shown here is derived from an EMBL/GenBank/DDBJ whole genome shotgun (WGS) entry which is preliminary data.</text>
</comment>
<name>A0A7J6WRS2_THATH</name>
<feature type="non-terminal residue" evidence="3">
    <location>
        <position position="1"/>
    </location>
</feature>
<organism evidence="3 4">
    <name type="scientific">Thalictrum thalictroides</name>
    <name type="common">Rue-anemone</name>
    <name type="synonym">Anemone thalictroides</name>
    <dbReference type="NCBI Taxonomy" id="46969"/>
    <lineage>
        <taxon>Eukaryota</taxon>
        <taxon>Viridiplantae</taxon>
        <taxon>Streptophyta</taxon>
        <taxon>Embryophyta</taxon>
        <taxon>Tracheophyta</taxon>
        <taxon>Spermatophyta</taxon>
        <taxon>Magnoliopsida</taxon>
        <taxon>Ranunculales</taxon>
        <taxon>Ranunculaceae</taxon>
        <taxon>Thalictroideae</taxon>
        <taxon>Thalictrum</taxon>
    </lineage>
</organism>
<keyword evidence="2 3" id="KW-0012">Acyltransferase</keyword>
<evidence type="ECO:0000313" key="4">
    <source>
        <dbReference type="Proteomes" id="UP000554482"/>
    </source>
</evidence>
<dbReference type="Proteomes" id="UP000554482">
    <property type="component" value="Unassembled WGS sequence"/>
</dbReference>
<keyword evidence="4" id="KW-1185">Reference proteome</keyword>
<dbReference type="InterPro" id="IPR023213">
    <property type="entry name" value="CAT-like_dom_sf"/>
</dbReference>
<evidence type="ECO:0000313" key="3">
    <source>
        <dbReference type="EMBL" id="KAF5199647.1"/>
    </source>
</evidence>
<reference evidence="3 4" key="1">
    <citation type="submission" date="2020-06" db="EMBL/GenBank/DDBJ databases">
        <title>Transcriptomic and genomic resources for Thalictrum thalictroides and T. hernandezii: Facilitating candidate gene discovery in an emerging model plant lineage.</title>
        <authorList>
            <person name="Arias T."/>
            <person name="Riano-Pachon D.M."/>
            <person name="Di Stilio V.S."/>
        </authorList>
    </citation>
    <scope>NUCLEOTIDE SEQUENCE [LARGE SCALE GENOMIC DNA]</scope>
    <source>
        <strain evidence="4">cv. WT478/WT964</strain>
        <tissue evidence="3">Leaves</tissue>
    </source>
</reference>
<evidence type="ECO:0000256" key="1">
    <source>
        <dbReference type="ARBA" id="ARBA00022679"/>
    </source>
</evidence>
<dbReference type="OrthoDB" id="1862401at2759"/>
<gene>
    <name evidence="3" type="ORF">FRX31_010766</name>
</gene>